<proteinExistence type="predicted"/>
<dbReference type="Proteomes" id="UP000887458">
    <property type="component" value="Unassembled WGS sequence"/>
</dbReference>
<gene>
    <name evidence="1" type="ORF">DERP_001721</name>
</gene>
<reference evidence="1 2" key="2">
    <citation type="journal article" date="2022" name="Mol. Biol. Evol.">
        <title>Comparative Genomics Reveals Insights into the Divergent Evolution of Astigmatic Mites and Household Pest Adaptations.</title>
        <authorList>
            <person name="Xiong Q."/>
            <person name="Wan A.T."/>
            <person name="Liu X."/>
            <person name="Fung C.S."/>
            <person name="Xiao X."/>
            <person name="Malainual N."/>
            <person name="Hou J."/>
            <person name="Wang L."/>
            <person name="Wang M."/>
            <person name="Yang K.Y."/>
            <person name="Cui Y."/>
            <person name="Leung E.L."/>
            <person name="Nong W."/>
            <person name="Shin S.K."/>
            <person name="Au S.W."/>
            <person name="Jeong K.Y."/>
            <person name="Chew F.T."/>
            <person name="Hui J.H."/>
            <person name="Leung T.F."/>
            <person name="Tungtrongchitr A."/>
            <person name="Zhong N."/>
            <person name="Liu Z."/>
            <person name="Tsui S.K."/>
        </authorList>
    </citation>
    <scope>NUCLEOTIDE SEQUENCE [LARGE SCALE GENOMIC DNA]</scope>
    <source>
        <strain evidence="1">Derp</strain>
    </source>
</reference>
<evidence type="ECO:0000313" key="2">
    <source>
        <dbReference type="Proteomes" id="UP000887458"/>
    </source>
</evidence>
<comment type="caution">
    <text evidence="1">The sequence shown here is derived from an EMBL/GenBank/DDBJ whole genome shotgun (WGS) entry which is preliminary data.</text>
</comment>
<evidence type="ECO:0000313" key="1">
    <source>
        <dbReference type="EMBL" id="KAH9419888.1"/>
    </source>
</evidence>
<name>A0ABQ8JBB6_DERPT</name>
<reference evidence="1 2" key="1">
    <citation type="journal article" date="2018" name="J. Allergy Clin. Immunol.">
        <title>High-quality assembly of Dermatophagoides pteronyssinus genome and transcriptome reveals a wide range of novel allergens.</title>
        <authorList>
            <person name="Liu X.Y."/>
            <person name="Yang K.Y."/>
            <person name="Wang M.Q."/>
            <person name="Kwok J.S."/>
            <person name="Zeng X."/>
            <person name="Yang Z."/>
            <person name="Xiao X.J."/>
            <person name="Lau C.P."/>
            <person name="Li Y."/>
            <person name="Huang Z.M."/>
            <person name="Ba J.G."/>
            <person name="Yim A.K."/>
            <person name="Ouyang C.Y."/>
            <person name="Ngai S.M."/>
            <person name="Chan T.F."/>
            <person name="Leung E.L."/>
            <person name="Liu L."/>
            <person name="Liu Z.G."/>
            <person name="Tsui S.K."/>
        </authorList>
    </citation>
    <scope>NUCLEOTIDE SEQUENCE [LARGE SCALE GENOMIC DNA]</scope>
    <source>
        <strain evidence="1">Derp</strain>
    </source>
</reference>
<accession>A0ABQ8JBB6</accession>
<sequence>MTIDEMKILIMIINNYHLSNDNNVAIWSNSFEKSHHYNNNQKNKKYLITGSYHISSIDHF</sequence>
<organism evidence="1 2">
    <name type="scientific">Dermatophagoides pteronyssinus</name>
    <name type="common">European house dust mite</name>
    <dbReference type="NCBI Taxonomy" id="6956"/>
    <lineage>
        <taxon>Eukaryota</taxon>
        <taxon>Metazoa</taxon>
        <taxon>Ecdysozoa</taxon>
        <taxon>Arthropoda</taxon>
        <taxon>Chelicerata</taxon>
        <taxon>Arachnida</taxon>
        <taxon>Acari</taxon>
        <taxon>Acariformes</taxon>
        <taxon>Sarcoptiformes</taxon>
        <taxon>Astigmata</taxon>
        <taxon>Psoroptidia</taxon>
        <taxon>Analgoidea</taxon>
        <taxon>Pyroglyphidae</taxon>
        <taxon>Dermatophagoidinae</taxon>
        <taxon>Dermatophagoides</taxon>
    </lineage>
</organism>
<protein>
    <submittedName>
        <fullName evidence="1">Uncharacterized protein</fullName>
    </submittedName>
</protein>
<keyword evidence="2" id="KW-1185">Reference proteome</keyword>
<dbReference type="EMBL" id="NJHN03000054">
    <property type="protein sequence ID" value="KAH9419888.1"/>
    <property type="molecule type" value="Genomic_DNA"/>
</dbReference>